<dbReference type="InterPro" id="IPR036942">
    <property type="entry name" value="Beta-barrel_TonB_sf"/>
</dbReference>
<dbReference type="Pfam" id="PF07715">
    <property type="entry name" value="Plug"/>
    <property type="match status" value="1"/>
</dbReference>
<reference evidence="15 16" key="1">
    <citation type="submission" date="2018-05" db="EMBL/GenBank/DDBJ databases">
        <title>Abyssibacter profundi OUC007T gen. nov., sp. nov, a marine bacterium isolated from seawater of the Mariana Trench.</title>
        <authorList>
            <person name="Zhou S."/>
        </authorList>
    </citation>
    <scope>NUCLEOTIDE SEQUENCE [LARGE SCALE GENOMIC DNA]</scope>
    <source>
        <strain evidence="15 16">OUC007</strain>
    </source>
</reference>
<evidence type="ECO:0000256" key="10">
    <source>
        <dbReference type="ARBA" id="ARBA00023237"/>
    </source>
</evidence>
<dbReference type="AlphaFoldDB" id="A0A383XPU4"/>
<evidence type="ECO:0000256" key="11">
    <source>
        <dbReference type="PROSITE-ProRule" id="PRU01360"/>
    </source>
</evidence>
<evidence type="ECO:0000256" key="6">
    <source>
        <dbReference type="ARBA" id="ARBA00022729"/>
    </source>
</evidence>
<dbReference type="EMBL" id="QEQK01000020">
    <property type="protein sequence ID" value="PWN54648.1"/>
    <property type="molecule type" value="Genomic_DNA"/>
</dbReference>
<evidence type="ECO:0000313" key="15">
    <source>
        <dbReference type="EMBL" id="PWN54648.1"/>
    </source>
</evidence>
<evidence type="ECO:0000259" key="14">
    <source>
        <dbReference type="Pfam" id="PF07715"/>
    </source>
</evidence>
<evidence type="ECO:0000256" key="4">
    <source>
        <dbReference type="ARBA" id="ARBA00022452"/>
    </source>
</evidence>
<evidence type="ECO:0000256" key="1">
    <source>
        <dbReference type="ARBA" id="ARBA00004571"/>
    </source>
</evidence>
<evidence type="ECO:0000256" key="2">
    <source>
        <dbReference type="ARBA" id="ARBA00008143"/>
    </source>
</evidence>
<dbReference type="InterPro" id="IPR037066">
    <property type="entry name" value="Plug_dom_sf"/>
</dbReference>
<dbReference type="GO" id="GO:0015344">
    <property type="term" value="F:siderophore uptake transmembrane transporter activity"/>
    <property type="evidence" value="ECO:0007669"/>
    <property type="project" value="TreeGrafter"/>
</dbReference>
<dbReference type="InterPro" id="IPR039426">
    <property type="entry name" value="TonB-dep_rcpt-like"/>
</dbReference>
<feature type="domain" description="TonB-dependent receptor-like beta-barrel" evidence="13">
    <location>
        <begin position="252"/>
        <end position="633"/>
    </location>
</feature>
<dbReference type="Pfam" id="PF00593">
    <property type="entry name" value="TonB_dep_Rec_b-barrel"/>
    <property type="match status" value="1"/>
</dbReference>
<keyword evidence="16" id="KW-1185">Reference proteome</keyword>
<organism evidence="15 16">
    <name type="scientific">Abyssibacter profundi</name>
    <dbReference type="NCBI Taxonomy" id="2182787"/>
    <lineage>
        <taxon>Bacteria</taxon>
        <taxon>Pseudomonadati</taxon>
        <taxon>Pseudomonadota</taxon>
        <taxon>Gammaproteobacteria</taxon>
        <taxon>Chromatiales</taxon>
        <taxon>Oceanococcaceae</taxon>
        <taxon>Abyssibacter</taxon>
    </lineage>
</organism>
<dbReference type="PANTHER" id="PTHR30069:SF29">
    <property type="entry name" value="HEMOGLOBIN AND HEMOGLOBIN-HAPTOGLOBIN-BINDING PROTEIN 1-RELATED"/>
    <property type="match status" value="1"/>
</dbReference>
<comment type="caution">
    <text evidence="15">The sequence shown here is derived from an EMBL/GenBank/DDBJ whole genome shotgun (WGS) entry which is preliminary data.</text>
</comment>
<dbReference type="SUPFAM" id="SSF56935">
    <property type="entry name" value="Porins"/>
    <property type="match status" value="1"/>
</dbReference>
<dbReference type="GO" id="GO:0044718">
    <property type="term" value="P:siderophore transmembrane transport"/>
    <property type="evidence" value="ECO:0007669"/>
    <property type="project" value="TreeGrafter"/>
</dbReference>
<comment type="similarity">
    <text evidence="2">Belongs to the TonB-dependent receptor family. Hemoglobin/haptoglobin binding protein subfamily.</text>
</comment>
<evidence type="ECO:0000256" key="7">
    <source>
        <dbReference type="ARBA" id="ARBA00023077"/>
    </source>
</evidence>
<keyword evidence="3 11" id="KW-0813">Transport</keyword>
<keyword evidence="10 11" id="KW-0998">Cell outer membrane</keyword>
<dbReference type="Gene3D" id="2.170.130.10">
    <property type="entry name" value="TonB-dependent receptor, plug domain"/>
    <property type="match status" value="1"/>
</dbReference>
<evidence type="ECO:0000259" key="13">
    <source>
        <dbReference type="Pfam" id="PF00593"/>
    </source>
</evidence>
<keyword evidence="7 12" id="KW-0798">TonB box</keyword>
<gene>
    <name evidence="15" type="ORF">DEH80_16195</name>
</gene>
<name>A0A383XPU4_9GAMM</name>
<proteinExistence type="inferred from homology"/>
<evidence type="ECO:0008006" key="17">
    <source>
        <dbReference type="Google" id="ProtNLM"/>
    </source>
</evidence>
<dbReference type="PANTHER" id="PTHR30069">
    <property type="entry name" value="TONB-DEPENDENT OUTER MEMBRANE RECEPTOR"/>
    <property type="match status" value="1"/>
</dbReference>
<feature type="domain" description="TonB-dependent receptor plug" evidence="14">
    <location>
        <begin position="69"/>
        <end position="177"/>
    </location>
</feature>
<dbReference type="GO" id="GO:0009279">
    <property type="term" value="C:cell outer membrane"/>
    <property type="evidence" value="ECO:0007669"/>
    <property type="project" value="UniProtKB-SubCell"/>
</dbReference>
<evidence type="ECO:0000256" key="9">
    <source>
        <dbReference type="ARBA" id="ARBA00023170"/>
    </source>
</evidence>
<keyword evidence="5 11" id="KW-0812">Transmembrane</keyword>
<protein>
    <recommendedName>
        <fullName evidence="17">TonB-dependent receptor</fullName>
    </recommendedName>
</protein>
<dbReference type="Proteomes" id="UP000251800">
    <property type="component" value="Unassembled WGS sequence"/>
</dbReference>
<evidence type="ECO:0000256" key="12">
    <source>
        <dbReference type="RuleBase" id="RU003357"/>
    </source>
</evidence>
<dbReference type="OrthoDB" id="9758929at2"/>
<dbReference type="PROSITE" id="PS52016">
    <property type="entry name" value="TONB_DEPENDENT_REC_3"/>
    <property type="match status" value="1"/>
</dbReference>
<evidence type="ECO:0000256" key="5">
    <source>
        <dbReference type="ARBA" id="ARBA00022692"/>
    </source>
</evidence>
<evidence type="ECO:0000313" key="16">
    <source>
        <dbReference type="Proteomes" id="UP000251800"/>
    </source>
</evidence>
<keyword evidence="6" id="KW-0732">Signal</keyword>
<sequence>MKPDNRRDGPGHPDRWPGRIGRWVWPLLLCGPAWSAQLDLASNDFTALSLEELLELEVVTVSKAAEPAAQAPAAVYVLTRDEILQSGARSIPDALRLVPGVNVAAVDAREYAISIRGFNSTTSDKLEVLIDGRSVYTPLFSGVFWDVLDLPLDDLDRIEIVRGPGATLWGANAVNGVINIVTRSAFETDGTAVVTQLGTERNAATLRTGSSQWLDGQAAARVYARAVERKSSRMPNGDSGADRQTLVASGGRFDARLTDTQTLMGTAELYAAHAADTAVTGSESVENDARGASLNLVWSHQYADTGSTELRLAYTGYRRDYPTLYREVRDTVDLQGQWSTRLAERHQITAGLGYRRSRDETGGPPRAIIFTPADRSIDQPSAFVQDRVTLWQDRLTLTVGSKFEHNDFTGYEVQPGVRIGLKTDNGYFWSSASRAVRTPNRFDHDIGLYCPPPDGLPGFCGGDETLRIGNPDLDSEQVWTYEAGWRHSLLDWLTIDLALFHSDYEQLRSNEPATLGIRFDNRLAARSRGGEALLIARPFDHWEWRLWYAGLDIDAEMGSSQDQEGADGIEGGSPSHQALTALRWSPGQWVLAGILRYVDELESEQVPAYTELDILVERQLQPGLSIALIGSNLLDDHHPEFGEPDERRETERSLMLELQWLWDR</sequence>
<evidence type="ECO:0000256" key="8">
    <source>
        <dbReference type="ARBA" id="ARBA00023136"/>
    </source>
</evidence>
<comment type="subcellular location">
    <subcellularLocation>
        <location evidence="1 11">Cell outer membrane</location>
        <topology evidence="1 11">Multi-pass membrane protein</topology>
    </subcellularLocation>
</comment>
<keyword evidence="9" id="KW-0675">Receptor</keyword>
<dbReference type="InterPro" id="IPR000531">
    <property type="entry name" value="Beta-barrel_TonB"/>
</dbReference>
<dbReference type="InterPro" id="IPR012910">
    <property type="entry name" value="Plug_dom"/>
</dbReference>
<dbReference type="RefSeq" id="WP_109721569.1">
    <property type="nucleotide sequence ID" value="NZ_QEQK01000020.1"/>
</dbReference>
<dbReference type="Gene3D" id="2.40.170.20">
    <property type="entry name" value="TonB-dependent receptor, beta-barrel domain"/>
    <property type="match status" value="1"/>
</dbReference>
<keyword evidence="4 11" id="KW-1134">Transmembrane beta strand</keyword>
<keyword evidence="8 11" id="KW-0472">Membrane</keyword>
<evidence type="ECO:0000256" key="3">
    <source>
        <dbReference type="ARBA" id="ARBA00022448"/>
    </source>
</evidence>
<accession>A0A383XPU4</accession>